<evidence type="ECO:0000313" key="3">
    <source>
        <dbReference type="Proteomes" id="UP000017984"/>
    </source>
</evidence>
<dbReference type="AlphaFoldDB" id="V6KRW3"/>
<dbReference type="PATRIC" id="fig|1352936.5.peg.1782"/>
<dbReference type="EMBL" id="AWQX01000066">
    <property type="protein sequence ID" value="EST34867.1"/>
    <property type="molecule type" value="Genomic_DNA"/>
</dbReference>
<reference evidence="2 3" key="1">
    <citation type="journal article" date="2014" name="Genome Announc.">
        <title>Draft Genome Sequence of Streptomyces roseochromogenes subsp. oscitans DS 12.976, Producer of the Aminocoumarin Antibiotic Clorobiocin.</title>
        <authorList>
            <person name="Ruckert C."/>
            <person name="Kalinowski J."/>
            <person name="Heide L."/>
            <person name="Apel A.K."/>
        </authorList>
    </citation>
    <scope>NUCLEOTIDE SEQUENCE [LARGE SCALE GENOMIC DNA]</scope>
    <source>
        <strain evidence="2 3">DS 12.976</strain>
    </source>
</reference>
<evidence type="ECO:0000313" key="2">
    <source>
        <dbReference type="EMBL" id="EST34867.1"/>
    </source>
</evidence>
<keyword evidence="3" id="KW-1185">Reference proteome</keyword>
<keyword evidence="1" id="KW-0732">Signal</keyword>
<evidence type="ECO:0000256" key="1">
    <source>
        <dbReference type="SAM" id="SignalP"/>
    </source>
</evidence>
<organism evidence="2 3">
    <name type="scientific">Streptomyces roseochromogenus subsp. oscitans DS 12.976</name>
    <dbReference type="NCBI Taxonomy" id="1352936"/>
    <lineage>
        <taxon>Bacteria</taxon>
        <taxon>Bacillati</taxon>
        <taxon>Actinomycetota</taxon>
        <taxon>Actinomycetes</taxon>
        <taxon>Kitasatosporales</taxon>
        <taxon>Streptomycetaceae</taxon>
        <taxon>Streptomyces</taxon>
    </lineage>
</organism>
<gene>
    <name evidence="2" type="ORF">M878_08365</name>
</gene>
<dbReference type="HOGENOM" id="CLU_1805138_0_0_11"/>
<protein>
    <submittedName>
        <fullName evidence="2">Uncharacterized protein</fullName>
    </submittedName>
</protein>
<proteinExistence type="predicted"/>
<dbReference type="RefSeq" id="WP_023545660.1">
    <property type="nucleotide sequence ID" value="NZ_CM002285.1"/>
</dbReference>
<dbReference type="Proteomes" id="UP000017984">
    <property type="component" value="Chromosome"/>
</dbReference>
<name>V6KRW3_STRRC</name>
<feature type="chain" id="PRO_5004748682" evidence="1">
    <location>
        <begin position="30"/>
        <end position="143"/>
    </location>
</feature>
<sequence>MRRKPRIAGLVAAAVAVLAVPLVASPAQADTVRAKPYYESGNYAVQFLGTVSSDGAGKYRIQGTLYATCPSSIVPPEVTLGYGANSGGWHYETFACNGDKIPATIDITGDRPSGDKVDLIVGAAGGILHTWGYGKKVIVDPGV</sequence>
<accession>V6KRW3</accession>
<comment type="caution">
    <text evidence="2">The sequence shown here is derived from an EMBL/GenBank/DDBJ whole genome shotgun (WGS) entry which is preliminary data.</text>
</comment>
<feature type="signal peptide" evidence="1">
    <location>
        <begin position="1"/>
        <end position="29"/>
    </location>
</feature>